<dbReference type="Pfam" id="PF13830">
    <property type="entry name" value="DUF4192"/>
    <property type="match status" value="1"/>
</dbReference>
<dbReference type="Proteomes" id="UP000586827">
    <property type="component" value="Unassembled WGS sequence"/>
</dbReference>
<reference evidence="1 2" key="1">
    <citation type="submission" date="2020-05" db="EMBL/GenBank/DDBJ databases">
        <title>MicrobeNet Type strains.</title>
        <authorList>
            <person name="Nicholson A.C."/>
        </authorList>
    </citation>
    <scope>NUCLEOTIDE SEQUENCE [LARGE SCALE GENOMIC DNA]</scope>
    <source>
        <strain evidence="1 2">JCM 3224</strain>
    </source>
</reference>
<evidence type="ECO:0000313" key="1">
    <source>
        <dbReference type="EMBL" id="NNH76023.1"/>
    </source>
</evidence>
<keyword evidence="2" id="KW-1185">Reference proteome</keyword>
<evidence type="ECO:0000313" key="2">
    <source>
        <dbReference type="Proteomes" id="UP000586827"/>
    </source>
</evidence>
<comment type="caution">
    <text evidence="1">The sequence shown here is derived from an EMBL/GenBank/DDBJ whole genome shotgun (WGS) entry which is preliminary data.</text>
</comment>
<dbReference type="AlphaFoldDB" id="A0A849CB03"/>
<dbReference type="RefSeq" id="WP_067529238.1">
    <property type="nucleotide sequence ID" value="NZ_JABELX010000034.1"/>
</dbReference>
<organism evidence="1 2">
    <name type="scientific">Nocardia uniformis</name>
    <dbReference type="NCBI Taxonomy" id="53432"/>
    <lineage>
        <taxon>Bacteria</taxon>
        <taxon>Bacillati</taxon>
        <taxon>Actinomycetota</taxon>
        <taxon>Actinomycetes</taxon>
        <taxon>Mycobacteriales</taxon>
        <taxon>Nocardiaceae</taxon>
        <taxon>Nocardia</taxon>
    </lineage>
</organism>
<proteinExistence type="predicted"/>
<name>A0A849CB03_9NOCA</name>
<sequence>MSSDSRITELGDLIAALPAVLGFTPERSLVVVTLKRSVAGLQEVDVVIRVDLPTRTERSDADDIARRIALACTGFHVVAALAVVVDDRLIRPSTRAGRAHRRLLAVLEQHLGEVGTELTGAWAVAGIRADAPWWNLRQPHHRGTLPDPTASRVAVKRVLAALPMHRRRDELAGLIAVDEALRDQVAAVLPTAVAEAQQRLARDLRIGNPDAYSRKALWRVMEAIKQLDDPRELTPADLAEVATALGDTAVRDCMFGVARGRYAVAAEQLWTILTRALPDSHRAEAATLLAFSAYLRGDGPLAGIVLKAALAADPEHRMARLLDVALQAAFPPGKLGKVVRCGIETAAACGRGWWCSWRCR</sequence>
<dbReference type="EMBL" id="JABELX010000034">
    <property type="protein sequence ID" value="NNH76023.1"/>
    <property type="molecule type" value="Genomic_DNA"/>
</dbReference>
<accession>A0A849CB03</accession>
<dbReference type="InterPro" id="IPR025447">
    <property type="entry name" value="DUF4192"/>
</dbReference>
<protein>
    <submittedName>
        <fullName evidence="1">DUF4192 domain-containing protein</fullName>
    </submittedName>
</protein>
<gene>
    <name evidence="1" type="ORF">HLB23_40300</name>
</gene>